<sequence>MLVLLLKPITFVVITLWSLLTRLIFNTIAYTIVLLIQGLRTSGEGSLGIFQQLADIIRTCFEFILQIIIDSMSSVVSLAFDVLKDTITGSVSAAGSISAELAEKLKTSFAESFEQVPELFGELSEMMSNMVTELWNNCMEAVEYVTGNA</sequence>
<protein>
    <submittedName>
        <fullName evidence="2">Uncharacterized protein</fullName>
    </submittedName>
</protein>
<organism evidence="2 3">
    <name type="scientific">Trifolium pratense</name>
    <name type="common">Red clover</name>
    <dbReference type="NCBI Taxonomy" id="57577"/>
    <lineage>
        <taxon>Eukaryota</taxon>
        <taxon>Viridiplantae</taxon>
        <taxon>Streptophyta</taxon>
        <taxon>Embryophyta</taxon>
        <taxon>Tracheophyta</taxon>
        <taxon>Spermatophyta</taxon>
        <taxon>Magnoliopsida</taxon>
        <taxon>eudicotyledons</taxon>
        <taxon>Gunneridae</taxon>
        <taxon>Pentapetalae</taxon>
        <taxon>rosids</taxon>
        <taxon>fabids</taxon>
        <taxon>Fabales</taxon>
        <taxon>Fabaceae</taxon>
        <taxon>Papilionoideae</taxon>
        <taxon>50 kb inversion clade</taxon>
        <taxon>NPAAA clade</taxon>
        <taxon>Hologalegina</taxon>
        <taxon>IRL clade</taxon>
        <taxon>Trifolieae</taxon>
        <taxon>Trifolium</taxon>
    </lineage>
</organism>
<dbReference type="EMBL" id="ASHM01059032">
    <property type="protein sequence ID" value="PNX89208.1"/>
    <property type="molecule type" value="Genomic_DNA"/>
</dbReference>
<evidence type="ECO:0000313" key="3">
    <source>
        <dbReference type="Proteomes" id="UP000236291"/>
    </source>
</evidence>
<comment type="caution">
    <text evidence="2">The sequence shown here is derived from an EMBL/GenBank/DDBJ whole genome shotgun (WGS) entry which is preliminary data.</text>
</comment>
<name>A0A2K3MEJ0_TRIPR</name>
<dbReference type="AlphaFoldDB" id="A0A2K3MEJ0"/>
<dbReference type="Gramene" id="Tp57577_TGAC_v2_mRNA30158">
    <property type="protein sequence ID" value="Tp57577_TGAC_v2_mRNA30158"/>
    <property type="gene ID" value="Tp57577_TGAC_v2_gene29159"/>
</dbReference>
<keyword evidence="1" id="KW-0812">Transmembrane</keyword>
<accession>A0A2K3MEJ0</accession>
<keyword evidence="1" id="KW-1133">Transmembrane helix</keyword>
<feature type="transmembrane region" description="Helical" evidence="1">
    <location>
        <begin position="12"/>
        <end position="36"/>
    </location>
</feature>
<evidence type="ECO:0000256" key="1">
    <source>
        <dbReference type="SAM" id="Phobius"/>
    </source>
</evidence>
<reference evidence="2 3" key="2">
    <citation type="journal article" date="2017" name="Front. Plant Sci.">
        <title>Gene Classification and Mining of Molecular Markers Useful in Red Clover (Trifolium pratense) Breeding.</title>
        <authorList>
            <person name="Istvanek J."/>
            <person name="Dluhosova J."/>
            <person name="Dluhos P."/>
            <person name="Patkova L."/>
            <person name="Nedelnik J."/>
            <person name="Repkova J."/>
        </authorList>
    </citation>
    <scope>NUCLEOTIDE SEQUENCE [LARGE SCALE GENOMIC DNA]</scope>
    <source>
        <strain evidence="3">cv. Tatra</strain>
        <tissue evidence="2">Young leaves</tissue>
    </source>
</reference>
<dbReference type="Proteomes" id="UP000236291">
    <property type="component" value="Unassembled WGS sequence"/>
</dbReference>
<gene>
    <name evidence="2" type="ORF">L195_g045325</name>
</gene>
<evidence type="ECO:0000313" key="2">
    <source>
        <dbReference type="EMBL" id="PNX89208.1"/>
    </source>
</evidence>
<proteinExistence type="predicted"/>
<keyword evidence="1" id="KW-0472">Membrane</keyword>
<reference evidence="2 3" key="1">
    <citation type="journal article" date="2014" name="Am. J. Bot.">
        <title>Genome assembly and annotation for red clover (Trifolium pratense; Fabaceae).</title>
        <authorList>
            <person name="Istvanek J."/>
            <person name="Jaros M."/>
            <person name="Krenek A."/>
            <person name="Repkova J."/>
        </authorList>
    </citation>
    <scope>NUCLEOTIDE SEQUENCE [LARGE SCALE GENOMIC DNA]</scope>
    <source>
        <strain evidence="3">cv. Tatra</strain>
        <tissue evidence="2">Young leaves</tissue>
    </source>
</reference>